<dbReference type="RefSeq" id="WP_137089724.1">
    <property type="nucleotide sequence ID" value="NZ_CP028923.1"/>
</dbReference>
<proteinExistence type="predicted"/>
<evidence type="ECO:0008006" key="3">
    <source>
        <dbReference type="Google" id="ProtNLM"/>
    </source>
</evidence>
<protein>
    <recommendedName>
        <fullName evidence="3">Lipocalin-like domain-containing protein</fullName>
    </recommendedName>
</protein>
<organism evidence="1 2">
    <name type="scientific">Mangrovivirga cuniculi</name>
    <dbReference type="NCBI Taxonomy" id="2715131"/>
    <lineage>
        <taxon>Bacteria</taxon>
        <taxon>Pseudomonadati</taxon>
        <taxon>Bacteroidota</taxon>
        <taxon>Cytophagia</taxon>
        <taxon>Cytophagales</taxon>
        <taxon>Mangrovivirgaceae</taxon>
        <taxon>Mangrovivirga</taxon>
    </lineage>
</organism>
<reference evidence="1 2" key="1">
    <citation type="submission" date="2018-04" db="EMBL/GenBank/DDBJ databases">
        <title>Complete genome uncultured novel isolate.</title>
        <authorList>
            <person name="Merlino G."/>
        </authorList>
    </citation>
    <scope>NUCLEOTIDE SEQUENCE [LARGE SCALE GENOMIC DNA]</scope>
    <source>
        <strain evidence="2">R1DC9</strain>
    </source>
</reference>
<keyword evidence="2" id="KW-1185">Reference proteome</keyword>
<dbReference type="EMBL" id="CP028923">
    <property type="protein sequence ID" value="QCK14131.1"/>
    <property type="molecule type" value="Genomic_DNA"/>
</dbReference>
<name>A0A4D7JEN1_9BACT</name>
<dbReference type="Proteomes" id="UP000298616">
    <property type="component" value="Chromosome"/>
</dbReference>
<sequence length="173" mass="19852">MKFINKTLLSLIAIVIITSCKQEEIITYPSSDEPLVGQWKVTEMNSLNTVEIYYQGVFQNGQVVNGEGINLEYYFDIEENPNDLITSGSYGMQYSDNIDQYTIQGISIFSSSQWEHVGDSLIFRSGSERKALFIEELNGNTMKLFGEENLYTNTFGYDFYENAKVNYTFIKIK</sequence>
<accession>A0A4D7JEN1</accession>
<dbReference type="KEGG" id="fpf:DCC35_04920"/>
<gene>
    <name evidence="1" type="ORF">DCC35_04920</name>
</gene>
<dbReference type="AlphaFoldDB" id="A0A4D7JEN1"/>
<evidence type="ECO:0000313" key="2">
    <source>
        <dbReference type="Proteomes" id="UP000298616"/>
    </source>
</evidence>
<evidence type="ECO:0000313" key="1">
    <source>
        <dbReference type="EMBL" id="QCK14131.1"/>
    </source>
</evidence>
<dbReference type="PROSITE" id="PS51257">
    <property type="entry name" value="PROKAR_LIPOPROTEIN"/>
    <property type="match status" value="1"/>
</dbReference>